<protein>
    <submittedName>
        <fullName evidence="1">Uncharacterized protein</fullName>
    </submittedName>
</protein>
<sequence>MHCVYRPIIDKNVNKVFDEMLIFVCVLRFMYIPCTASSGLAGPDNGAPILAKAHIRLREPDKSEDKAEKRRRCKTTDSRAMGLAAPWYRRGRTSMESLIPCSHRGRALVVKGAKEVENAEANSKYQDRAKGQRLRNFIRPVSMGFSLR</sequence>
<evidence type="ECO:0000313" key="2">
    <source>
        <dbReference type="Proteomes" id="UP000287651"/>
    </source>
</evidence>
<organism evidence="1 2">
    <name type="scientific">Ensete ventricosum</name>
    <name type="common">Abyssinian banana</name>
    <name type="synonym">Musa ensete</name>
    <dbReference type="NCBI Taxonomy" id="4639"/>
    <lineage>
        <taxon>Eukaryota</taxon>
        <taxon>Viridiplantae</taxon>
        <taxon>Streptophyta</taxon>
        <taxon>Embryophyta</taxon>
        <taxon>Tracheophyta</taxon>
        <taxon>Spermatophyta</taxon>
        <taxon>Magnoliopsida</taxon>
        <taxon>Liliopsida</taxon>
        <taxon>Zingiberales</taxon>
        <taxon>Musaceae</taxon>
        <taxon>Ensete</taxon>
    </lineage>
</organism>
<name>A0A426Y5I1_ENSVE</name>
<proteinExistence type="predicted"/>
<gene>
    <name evidence="1" type="ORF">B296_00042242</name>
</gene>
<dbReference type="AlphaFoldDB" id="A0A426Y5I1"/>
<dbReference type="EMBL" id="AMZH03014803">
    <property type="protein sequence ID" value="RRT47025.1"/>
    <property type="molecule type" value="Genomic_DNA"/>
</dbReference>
<evidence type="ECO:0000313" key="1">
    <source>
        <dbReference type="EMBL" id="RRT47025.1"/>
    </source>
</evidence>
<dbReference type="Proteomes" id="UP000287651">
    <property type="component" value="Unassembled WGS sequence"/>
</dbReference>
<comment type="caution">
    <text evidence="1">The sequence shown here is derived from an EMBL/GenBank/DDBJ whole genome shotgun (WGS) entry which is preliminary data.</text>
</comment>
<accession>A0A426Y5I1</accession>
<reference evidence="1 2" key="1">
    <citation type="journal article" date="2014" name="Agronomy (Basel)">
        <title>A Draft Genome Sequence for Ensete ventricosum, the Drought-Tolerant Tree Against Hunger.</title>
        <authorList>
            <person name="Harrison J."/>
            <person name="Moore K.A."/>
            <person name="Paszkiewicz K."/>
            <person name="Jones T."/>
            <person name="Grant M."/>
            <person name="Ambacheew D."/>
            <person name="Muzemil S."/>
            <person name="Studholme D.J."/>
        </authorList>
    </citation>
    <scope>NUCLEOTIDE SEQUENCE [LARGE SCALE GENOMIC DNA]</scope>
</reference>